<keyword evidence="2" id="KW-1185">Reference proteome</keyword>
<sequence>MVTDNKNKPVSAITNKMHQQQFRMCDDDIQIRADRQELQQFHHLVIRPVTPIFNPPPSFTFEKFMRWLTKILTSINRDIPTLIAGDFNINLLETSAAYRGLHVFMDHIHFKQGYENRILIAQNVRSTVTCTECDKPRCVYSTLKLTPRDVRALKHTIEKYDYTCGAILAPEVMEETSGEDCNQWLQTSVIAMGKKYQTLFDSFSTEAISLTEFKKLWLEQCPQIVLVKPATDLCSAYVRRRGKQVDSNVENGMITSVFDVNSKFKLSKQRLQ</sequence>
<protein>
    <recommendedName>
        <fullName evidence="3">Endonuclease/exonuclease/phosphatase domain-containing protein</fullName>
    </recommendedName>
</protein>
<evidence type="ECO:0000313" key="2">
    <source>
        <dbReference type="Proteomes" id="UP000683360"/>
    </source>
</evidence>
<comment type="caution">
    <text evidence="1">The sequence shown here is derived from an EMBL/GenBank/DDBJ whole genome shotgun (WGS) entry which is preliminary data.</text>
</comment>
<reference evidence="1" key="1">
    <citation type="submission" date="2021-03" db="EMBL/GenBank/DDBJ databases">
        <authorList>
            <person name="Bekaert M."/>
        </authorList>
    </citation>
    <scope>NUCLEOTIDE SEQUENCE</scope>
</reference>
<gene>
    <name evidence="1" type="ORF">MEDL_5115</name>
</gene>
<proteinExistence type="predicted"/>
<accession>A0A8S3Q676</accession>
<dbReference type="EMBL" id="CAJPWZ010000304">
    <property type="protein sequence ID" value="CAG2189778.1"/>
    <property type="molecule type" value="Genomic_DNA"/>
</dbReference>
<dbReference type="SUPFAM" id="SSF56219">
    <property type="entry name" value="DNase I-like"/>
    <property type="match status" value="1"/>
</dbReference>
<dbReference type="AlphaFoldDB" id="A0A8S3Q676"/>
<name>A0A8S3Q676_MYTED</name>
<dbReference type="InterPro" id="IPR036691">
    <property type="entry name" value="Endo/exonu/phosph_ase_sf"/>
</dbReference>
<dbReference type="Proteomes" id="UP000683360">
    <property type="component" value="Unassembled WGS sequence"/>
</dbReference>
<organism evidence="1 2">
    <name type="scientific">Mytilus edulis</name>
    <name type="common">Blue mussel</name>
    <dbReference type="NCBI Taxonomy" id="6550"/>
    <lineage>
        <taxon>Eukaryota</taxon>
        <taxon>Metazoa</taxon>
        <taxon>Spiralia</taxon>
        <taxon>Lophotrochozoa</taxon>
        <taxon>Mollusca</taxon>
        <taxon>Bivalvia</taxon>
        <taxon>Autobranchia</taxon>
        <taxon>Pteriomorphia</taxon>
        <taxon>Mytilida</taxon>
        <taxon>Mytiloidea</taxon>
        <taxon>Mytilidae</taxon>
        <taxon>Mytilinae</taxon>
        <taxon>Mytilus</taxon>
    </lineage>
</organism>
<dbReference type="OrthoDB" id="6142781at2759"/>
<evidence type="ECO:0000313" key="1">
    <source>
        <dbReference type="EMBL" id="CAG2189778.1"/>
    </source>
</evidence>
<evidence type="ECO:0008006" key="3">
    <source>
        <dbReference type="Google" id="ProtNLM"/>
    </source>
</evidence>